<evidence type="ECO:0000313" key="3">
    <source>
        <dbReference type="Proteomes" id="UP000813462"/>
    </source>
</evidence>
<comment type="caution">
    <text evidence="2">The sequence shown here is derived from an EMBL/GenBank/DDBJ whole genome shotgun (WGS) entry which is preliminary data.</text>
</comment>
<proteinExistence type="predicted"/>
<feature type="region of interest" description="Disordered" evidence="1">
    <location>
        <begin position="1"/>
        <end position="24"/>
    </location>
</feature>
<protein>
    <submittedName>
        <fullName evidence="2">Uncharacterized protein</fullName>
    </submittedName>
</protein>
<feature type="region of interest" description="Disordered" evidence="1">
    <location>
        <begin position="71"/>
        <end position="94"/>
    </location>
</feature>
<dbReference type="EMBL" id="JAEACU010000008">
    <property type="protein sequence ID" value="KAH7520034.1"/>
    <property type="molecule type" value="Genomic_DNA"/>
</dbReference>
<organism evidence="2 3">
    <name type="scientific">Ziziphus jujuba var. spinosa</name>
    <dbReference type="NCBI Taxonomy" id="714518"/>
    <lineage>
        <taxon>Eukaryota</taxon>
        <taxon>Viridiplantae</taxon>
        <taxon>Streptophyta</taxon>
        <taxon>Embryophyta</taxon>
        <taxon>Tracheophyta</taxon>
        <taxon>Spermatophyta</taxon>
        <taxon>Magnoliopsida</taxon>
        <taxon>eudicotyledons</taxon>
        <taxon>Gunneridae</taxon>
        <taxon>Pentapetalae</taxon>
        <taxon>rosids</taxon>
        <taxon>fabids</taxon>
        <taxon>Rosales</taxon>
        <taxon>Rhamnaceae</taxon>
        <taxon>Paliureae</taxon>
        <taxon>Ziziphus</taxon>
    </lineage>
</organism>
<dbReference type="Proteomes" id="UP000813462">
    <property type="component" value="Unassembled WGS sequence"/>
</dbReference>
<dbReference type="PANTHER" id="PTHR33622:SF10">
    <property type="entry name" value="MARKER FOR OXIDATIVE STRESS RESPONSE PROTEIN"/>
    <property type="match status" value="1"/>
</dbReference>
<sequence length="94" mass="10533">MMATQSHDTDQKPSSFDQAPAVRSCRRRKNFGSGSFVSNLRDHFHEFLQASASEHRTCLKETVQKMLKASKAYNEKSADPVGESSLPLQTTTKE</sequence>
<dbReference type="PANTHER" id="PTHR33622">
    <property type="entry name" value="OS03G0724500 PROTEIN"/>
    <property type="match status" value="1"/>
</dbReference>
<evidence type="ECO:0000313" key="2">
    <source>
        <dbReference type="EMBL" id="KAH7520034.1"/>
    </source>
</evidence>
<dbReference type="AlphaFoldDB" id="A0A978UYG8"/>
<name>A0A978UYG8_ZIZJJ</name>
<accession>A0A978UYG8</accession>
<reference evidence="2" key="1">
    <citation type="journal article" date="2021" name="Front. Plant Sci.">
        <title>Chromosome-Scale Genome Assembly for Chinese Sour Jujube and Insights Into Its Genome Evolution and Domestication Signature.</title>
        <authorList>
            <person name="Shen L.-Y."/>
            <person name="Luo H."/>
            <person name="Wang X.-L."/>
            <person name="Wang X.-M."/>
            <person name="Qiu X.-J."/>
            <person name="Liu H."/>
            <person name="Zhou S.-S."/>
            <person name="Jia K.-H."/>
            <person name="Nie S."/>
            <person name="Bao Y.-T."/>
            <person name="Zhang R.-G."/>
            <person name="Yun Q.-Z."/>
            <person name="Chai Y.-H."/>
            <person name="Lu J.-Y."/>
            <person name="Li Y."/>
            <person name="Zhao S.-W."/>
            <person name="Mao J.-F."/>
            <person name="Jia S.-G."/>
            <person name="Mao Y.-M."/>
        </authorList>
    </citation>
    <scope>NUCLEOTIDE SEQUENCE</scope>
    <source>
        <strain evidence="2">AT0</strain>
        <tissue evidence="2">Leaf</tissue>
    </source>
</reference>
<feature type="compositionally biased region" description="Polar residues" evidence="1">
    <location>
        <begin position="1"/>
        <end position="17"/>
    </location>
</feature>
<gene>
    <name evidence="2" type="ORF">FEM48_Zijuj08G0100800</name>
</gene>
<evidence type="ECO:0000256" key="1">
    <source>
        <dbReference type="SAM" id="MobiDB-lite"/>
    </source>
</evidence>